<feature type="domain" description="J" evidence="8">
    <location>
        <begin position="391"/>
        <end position="458"/>
    </location>
</feature>
<protein>
    <submittedName>
        <fullName evidence="10 11">J domain-containing protein</fullName>
    </submittedName>
</protein>
<dbReference type="SUPFAM" id="SSF46565">
    <property type="entry name" value="Chaperone J-domain"/>
    <property type="match status" value="1"/>
</dbReference>
<dbReference type="InterPro" id="IPR019734">
    <property type="entry name" value="TPR_rpt"/>
</dbReference>
<dbReference type="SUPFAM" id="SSF48452">
    <property type="entry name" value="TPR-like"/>
    <property type="match status" value="1"/>
</dbReference>
<reference evidence="10 11" key="1">
    <citation type="submission" date="2016-11" db="UniProtKB">
        <authorList>
            <consortium name="WormBaseParasite"/>
        </authorList>
    </citation>
    <scope>IDENTIFICATION</scope>
</reference>
<evidence type="ECO:0000256" key="3">
    <source>
        <dbReference type="ARBA" id="ARBA00022737"/>
    </source>
</evidence>
<sequence>MRFLSRTTRIYREIYIIIALFDIWISDSVLASSQAEIDKHLELGKKLLAAGQLADALSHYHAAIELDPTNYQSYFRRATVYMAIGKSKPALPDLDKVIELKPDFATAYLQRGGIYLKTGQLSDAKADLRRVLELDPSNAEAAKQIEQLTPLAEFAENARNLAENGQYTDAIDFLTRALEISPMDADLRALRADAYEAIGEGFKAASDLRAINRLTTDNTAGHLRVSHLFYRLGDPEQSLNEVRECLKLDPDHKDCFKHYKQVKKVAKAFDAVVKSSEEKQWDVCLQSLEKLTKTIKQKSAGLTRQMDSYQCMCGAKNGDSAAVDVCSRVLEAEPGNADALCNRAEAYKHQDMFNEAIADYQKVLETDKNNQRAKEGIADAQKKLKSSRRRNYYQILGVPRSARKREILKAYRKLAAQYHPDHYKGNDKASAQRKFIDISDAKEVLTDEEKRAKFDNGQDPLDPEQQHEGFNSFGGGGFTFHHFDPFEHHQQGNGGHFEFRIKKRKQYDSGHDPLDPEQQQGGGGGPGFQHFNQFFQGSGFQFRFHFN</sequence>
<dbReference type="SMART" id="SM00271">
    <property type="entry name" value="DnaJ"/>
    <property type="match status" value="1"/>
</dbReference>
<evidence type="ECO:0000259" key="8">
    <source>
        <dbReference type="PROSITE" id="PS50076"/>
    </source>
</evidence>
<dbReference type="InterPro" id="IPR051727">
    <property type="entry name" value="DnaJ_C3_Co-chaperones"/>
</dbReference>
<dbReference type="InterPro" id="IPR001623">
    <property type="entry name" value="DnaJ_domain"/>
</dbReference>
<dbReference type="AlphaFoldDB" id="A0A1I8GA67"/>
<evidence type="ECO:0000313" key="11">
    <source>
        <dbReference type="WBParaSite" id="maker-uti_cns_0002457-snap-gene-0.2-mRNA-1"/>
    </source>
</evidence>
<dbReference type="Gene3D" id="1.25.40.10">
    <property type="entry name" value="Tetratricopeptide repeat domain"/>
    <property type="match status" value="1"/>
</dbReference>
<dbReference type="GO" id="GO:0005788">
    <property type="term" value="C:endoplasmic reticulum lumen"/>
    <property type="evidence" value="ECO:0007669"/>
    <property type="project" value="UniProtKB-SubCell"/>
</dbReference>
<dbReference type="InterPro" id="IPR036869">
    <property type="entry name" value="J_dom_sf"/>
</dbReference>
<keyword evidence="4 6" id="KW-0802">TPR repeat</keyword>
<dbReference type="Proteomes" id="UP000095280">
    <property type="component" value="Unplaced"/>
</dbReference>
<dbReference type="PROSITE" id="PS50293">
    <property type="entry name" value="TPR_REGION"/>
    <property type="match status" value="1"/>
</dbReference>
<dbReference type="InterPro" id="IPR011990">
    <property type="entry name" value="TPR-like_helical_dom_sf"/>
</dbReference>
<dbReference type="CDD" id="cd06257">
    <property type="entry name" value="DnaJ"/>
    <property type="match status" value="1"/>
</dbReference>
<organism evidence="9 10">
    <name type="scientific">Macrostomum lignano</name>
    <dbReference type="NCBI Taxonomy" id="282301"/>
    <lineage>
        <taxon>Eukaryota</taxon>
        <taxon>Metazoa</taxon>
        <taxon>Spiralia</taxon>
        <taxon>Lophotrochozoa</taxon>
        <taxon>Platyhelminthes</taxon>
        <taxon>Rhabditophora</taxon>
        <taxon>Macrostomorpha</taxon>
        <taxon>Macrostomida</taxon>
        <taxon>Macrostomidae</taxon>
        <taxon>Macrostomum</taxon>
    </lineage>
</organism>
<keyword evidence="5" id="KW-0256">Endoplasmic reticulum</keyword>
<comment type="subcellular location">
    <subcellularLocation>
        <location evidence="1">Endoplasmic reticulum lumen</location>
    </subcellularLocation>
</comment>
<dbReference type="PANTHER" id="PTHR44140">
    <property type="entry name" value="LD25575P"/>
    <property type="match status" value="1"/>
</dbReference>
<keyword evidence="9" id="KW-1185">Reference proteome</keyword>
<evidence type="ECO:0000256" key="2">
    <source>
        <dbReference type="ARBA" id="ARBA00022729"/>
    </source>
</evidence>
<dbReference type="GO" id="GO:0051087">
    <property type="term" value="F:protein-folding chaperone binding"/>
    <property type="evidence" value="ECO:0007669"/>
    <property type="project" value="TreeGrafter"/>
</dbReference>
<evidence type="ECO:0000313" key="9">
    <source>
        <dbReference type="Proteomes" id="UP000095280"/>
    </source>
</evidence>
<dbReference type="Pfam" id="PF13181">
    <property type="entry name" value="TPR_8"/>
    <property type="match status" value="2"/>
</dbReference>
<keyword evidence="2" id="KW-0732">Signal</keyword>
<dbReference type="PROSITE" id="PS50005">
    <property type="entry name" value="TPR"/>
    <property type="match status" value="5"/>
</dbReference>
<dbReference type="GO" id="GO:0051787">
    <property type="term" value="F:misfolded protein binding"/>
    <property type="evidence" value="ECO:0007669"/>
    <property type="project" value="TreeGrafter"/>
</dbReference>
<name>A0A1I8GA67_9PLAT</name>
<feature type="region of interest" description="Disordered" evidence="7">
    <location>
        <begin position="507"/>
        <end position="530"/>
    </location>
</feature>
<evidence type="ECO:0000256" key="5">
    <source>
        <dbReference type="ARBA" id="ARBA00022824"/>
    </source>
</evidence>
<feature type="repeat" description="TPR" evidence="6">
    <location>
        <begin position="71"/>
        <end position="104"/>
    </location>
</feature>
<accession>A0A1I8GA67</accession>
<dbReference type="FunFam" id="1.25.40.10:FF:000224">
    <property type="entry name" value="DnaJ and TPR domain protein"/>
    <property type="match status" value="1"/>
</dbReference>
<dbReference type="Pfam" id="PF00515">
    <property type="entry name" value="TPR_1"/>
    <property type="match status" value="1"/>
</dbReference>
<dbReference type="Pfam" id="PF13432">
    <property type="entry name" value="TPR_16"/>
    <property type="match status" value="1"/>
</dbReference>
<evidence type="ECO:0000313" key="10">
    <source>
        <dbReference type="WBParaSite" id="maker-uti_cns_0001210-snap-gene-0.19-mRNA-1"/>
    </source>
</evidence>
<dbReference type="WBParaSite" id="maker-uti_cns_0001210-snap-gene-0.19-mRNA-1">
    <property type="protein sequence ID" value="maker-uti_cns_0001210-snap-gene-0.19-mRNA-1"/>
    <property type="gene ID" value="maker-uti_cns_0001210-snap-gene-0.19"/>
</dbReference>
<dbReference type="PROSITE" id="PS50076">
    <property type="entry name" value="DNAJ_2"/>
    <property type="match status" value="1"/>
</dbReference>
<feature type="repeat" description="TPR" evidence="6">
    <location>
        <begin position="105"/>
        <end position="138"/>
    </location>
</feature>
<evidence type="ECO:0000256" key="6">
    <source>
        <dbReference type="PROSITE-ProRule" id="PRU00339"/>
    </source>
</evidence>
<dbReference type="GO" id="GO:0034975">
    <property type="term" value="P:protein folding in endoplasmic reticulum"/>
    <property type="evidence" value="ECO:0007669"/>
    <property type="project" value="TreeGrafter"/>
</dbReference>
<dbReference type="PRINTS" id="PR00625">
    <property type="entry name" value="JDOMAIN"/>
</dbReference>
<dbReference type="Pfam" id="PF00226">
    <property type="entry name" value="DnaJ"/>
    <property type="match status" value="1"/>
</dbReference>
<feature type="repeat" description="TPR" evidence="6">
    <location>
        <begin position="37"/>
        <end position="70"/>
    </location>
</feature>
<keyword evidence="3" id="KW-0677">Repeat</keyword>
<dbReference type="SMART" id="SM00028">
    <property type="entry name" value="TPR"/>
    <property type="match status" value="6"/>
</dbReference>
<dbReference type="Gene3D" id="1.10.287.110">
    <property type="entry name" value="DnaJ domain"/>
    <property type="match status" value="1"/>
</dbReference>
<dbReference type="PANTHER" id="PTHR44140:SF2">
    <property type="entry name" value="LD25575P"/>
    <property type="match status" value="1"/>
</dbReference>
<evidence type="ECO:0000256" key="1">
    <source>
        <dbReference type="ARBA" id="ARBA00004319"/>
    </source>
</evidence>
<proteinExistence type="predicted"/>
<evidence type="ECO:0000256" key="4">
    <source>
        <dbReference type="ARBA" id="ARBA00022803"/>
    </source>
</evidence>
<dbReference type="WBParaSite" id="maker-uti_cns_0002457-snap-gene-0.2-mRNA-1">
    <property type="protein sequence ID" value="maker-uti_cns_0002457-snap-gene-0.2-mRNA-1"/>
    <property type="gene ID" value="maker-uti_cns_0002457-snap-gene-0.2"/>
</dbReference>
<feature type="repeat" description="TPR" evidence="6">
    <location>
        <begin position="337"/>
        <end position="370"/>
    </location>
</feature>
<feature type="repeat" description="TPR" evidence="6">
    <location>
        <begin position="219"/>
        <end position="252"/>
    </location>
</feature>
<evidence type="ECO:0000256" key="7">
    <source>
        <dbReference type="SAM" id="MobiDB-lite"/>
    </source>
</evidence>